<sequence length="296" mass="33102">MNELRESIRSLGVADPETAVAVHAVTGGDPALLTTAPPQRFDDTADWLRTGFLTPDGPHFEQAAGRAAALLGETEVDEAADAVLALVVVRPRTAYDLRSLTRLPEEDLLALLPRLEAAGLLAPRANPLEAGNPFWTLTDRLARFHYAVLRPHLPRWRRGYITEKLWTMNRARFDRYVARPEFLDLAREWARDATGAATATRVTVPDPRFRQMRTLELATWDDKGAPIALGTVRWRFRMVERQLKRLRYVKRLLGDPDARLYCVASRFEPAITGDPDPSLRAVTPSELLAAAPEPSP</sequence>
<name>A0A1G9DI56_9ACTN</name>
<proteinExistence type="predicted"/>
<dbReference type="RefSeq" id="WP_091043424.1">
    <property type="nucleotide sequence ID" value="NZ_FNGF01000001.1"/>
</dbReference>
<dbReference type="AlphaFoldDB" id="A0A1G9DI56"/>
<dbReference type="Proteomes" id="UP000198662">
    <property type="component" value="Unassembled WGS sequence"/>
</dbReference>
<accession>A0A1G9DI56</accession>
<dbReference type="STRING" id="380244.SAMN05216298_0909"/>
<dbReference type="OrthoDB" id="5189109at2"/>
<evidence type="ECO:0000313" key="1">
    <source>
        <dbReference type="EMBL" id="SDK63504.1"/>
    </source>
</evidence>
<dbReference type="EMBL" id="FNGF01000001">
    <property type="protein sequence ID" value="SDK63504.1"/>
    <property type="molecule type" value="Genomic_DNA"/>
</dbReference>
<reference evidence="2" key="1">
    <citation type="submission" date="2016-10" db="EMBL/GenBank/DDBJ databases">
        <authorList>
            <person name="Varghese N."/>
            <person name="Submissions S."/>
        </authorList>
    </citation>
    <scope>NUCLEOTIDE SEQUENCE [LARGE SCALE GENOMIC DNA]</scope>
    <source>
        <strain evidence="2">CGMCC 4.3147</strain>
    </source>
</reference>
<keyword evidence="2" id="KW-1185">Reference proteome</keyword>
<evidence type="ECO:0000313" key="2">
    <source>
        <dbReference type="Proteomes" id="UP000198662"/>
    </source>
</evidence>
<gene>
    <name evidence="1" type="ORF">SAMN05216298_0909</name>
</gene>
<organism evidence="1 2">
    <name type="scientific">Glycomyces sambucus</name>
    <dbReference type="NCBI Taxonomy" id="380244"/>
    <lineage>
        <taxon>Bacteria</taxon>
        <taxon>Bacillati</taxon>
        <taxon>Actinomycetota</taxon>
        <taxon>Actinomycetes</taxon>
        <taxon>Glycomycetales</taxon>
        <taxon>Glycomycetaceae</taxon>
        <taxon>Glycomyces</taxon>
    </lineage>
</organism>
<protein>
    <submittedName>
        <fullName evidence="1">Uncharacterized protein</fullName>
    </submittedName>
</protein>